<comment type="caution">
    <text evidence="1">The sequence shown here is derived from an EMBL/GenBank/DDBJ whole genome shotgun (WGS) entry which is preliminary data.</text>
</comment>
<reference evidence="1 2" key="1">
    <citation type="submission" date="2023-01" db="EMBL/GenBank/DDBJ databases">
        <title>Psychrosphaera sp. nov., isolated from marine algae.</title>
        <authorList>
            <person name="Bayburt H."/>
            <person name="Choi B.J."/>
            <person name="Kim J.M."/>
            <person name="Choi D.G."/>
            <person name="Jeon C.O."/>
        </authorList>
    </citation>
    <scope>NUCLEOTIDE SEQUENCE [LARGE SCALE GENOMIC DNA]</scope>
    <source>
        <strain evidence="1 2">G1-22</strain>
    </source>
</reference>
<proteinExistence type="predicted"/>
<dbReference type="EMBL" id="JAQOMS010000002">
    <property type="protein sequence ID" value="MDC2889404.1"/>
    <property type="molecule type" value="Genomic_DNA"/>
</dbReference>
<gene>
    <name evidence="1" type="ORF">PN838_12205</name>
</gene>
<sequence>MPQLLISADASDPAASSNAIAKASVIVSKALNHDFVGSLNFLKSTKPNVDVIIHPKYNPQGITQYNIVHRIARCYFNYDFCHDHLYGNDTRTGKRQFGKYFSYAG</sequence>
<evidence type="ECO:0000313" key="2">
    <source>
        <dbReference type="Proteomes" id="UP001528411"/>
    </source>
</evidence>
<keyword evidence="2" id="KW-1185">Reference proteome</keyword>
<accession>A0ABT5FED4</accession>
<protein>
    <submittedName>
        <fullName evidence="1">Uncharacterized protein</fullName>
    </submittedName>
</protein>
<name>A0ABT5FED4_9GAMM</name>
<dbReference type="Proteomes" id="UP001528411">
    <property type="component" value="Unassembled WGS sequence"/>
</dbReference>
<evidence type="ECO:0000313" key="1">
    <source>
        <dbReference type="EMBL" id="MDC2889404.1"/>
    </source>
</evidence>
<organism evidence="1 2">
    <name type="scientific">Psychrosphaera algicola</name>
    <dbReference type="NCBI Taxonomy" id="3023714"/>
    <lineage>
        <taxon>Bacteria</taxon>
        <taxon>Pseudomonadati</taxon>
        <taxon>Pseudomonadota</taxon>
        <taxon>Gammaproteobacteria</taxon>
        <taxon>Alteromonadales</taxon>
        <taxon>Pseudoalteromonadaceae</taxon>
        <taxon>Psychrosphaera</taxon>
    </lineage>
</organism>
<dbReference type="RefSeq" id="WP_272180850.1">
    <property type="nucleotide sequence ID" value="NZ_JAQOMS010000002.1"/>
</dbReference>